<evidence type="ECO:0000256" key="1">
    <source>
        <dbReference type="ARBA" id="ARBA00001974"/>
    </source>
</evidence>
<dbReference type="EMBL" id="CDQK01000003">
    <property type="protein sequence ID" value="CEP22126.1"/>
    <property type="molecule type" value="Genomic_DNA"/>
</dbReference>
<evidence type="ECO:0000256" key="2">
    <source>
        <dbReference type="ARBA" id="ARBA00010989"/>
    </source>
</evidence>
<dbReference type="GO" id="GO:0050660">
    <property type="term" value="F:flavin adenine dinucleotide binding"/>
    <property type="evidence" value="ECO:0007669"/>
    <property type="project" value="InterPro"/>
</dbReference>
<proteinExistence type="inferred from homology"/>
<organism evidence="7 8">
    <name type="scientific">Cyberlindnera jadinii (strain ATCC 18201 / CBS 1600 / BCRC 20928 / JCM 3617 / NBRC 0987 / NRRL Y-1542)</name>
    <name type="common">Torula yeast</name>
    <name type="synonym">Candida utilis</name>
    <dbReference type="NCBI Taxonomy" id="983966"/>
    <lineage>
        <taxon>Eukaryota</taxon>
        <taxon>Fungi</taxon>
        <taxon>Dikarya</taxon>
        <taxon>Ascomycota</taxon>
        <taxon>Saccharomycotina</taxon>
        <taxon>Saccharomycetes</taxon>
        <taxon>Phaffomycetales</taxon>
        <taxon>Phaffomycetaceae</taxon>
        <taxon>Cyberlindnera</taxon>
    </lineage>
</organism>
<evidence type="ECO:0000313" key="8">
    <source>
        <dbReference type="Proteomes" id="UP000038830"/>
    </source>
</evidence>
<keyword evidence="3" id="KW-0285">Flavoprotein</keyword>
<comment type="similarity">
    <text evidence="2">Belongs to the MSOX/MTOX family.</text>
</comment>
<dbReference type="InterPro" id="IPR045170">
    <property type="entry name" value="MTOX"/>
</dbReference>
<dbReference type="Pfam" id="PF01266">
    <property type="entry name" value="DAO"/>
    <property type="match status" value="1"/>
</dbReference>
<keyword evidence="4" id="KW-0274">FAD</keyword>
<sequence length="420" mass="46572">MPSKLPINSKILIVGGGTFGLSTALWLLRSGYRNVVVIDAFEIPSDISAANDVNKIIQTSYADAFHYNLALGALELWKNDHVFKPNFHEVGIVYASTSLEASEEVKEIDRQRISLGKSPLVPLTSKHEFLKVAPQLTGELSGWSGGFQQDECGWAHARNCLIQCADEVRNLGGEILVGKANGLVIEDGVVKGCTTEEGTVYLAEKTVVASGASSIGILDFEDQMLAKCWTFAHIKLSSEEAQKFKNMPVILNMDQGFFFEPDTNNEIKICNETPGFTNYVDSKKNPQSSVPISRDSIPKECEDAIRKIFSQTLPEFADREFVKKKICWCTDTPDRSFLISEHPDYMNGSLVLATGDSGHGFKFMPIVGKYVSELVINGCLSDEDKSQKWKWRPETTKNRIQDRLGGTGTVQDLKDISDWI</sequence>
<dbReference type="InterPro" id="IPR006076">
    <property type="entry name" value="FAD-dep_OxRdtase"/>
</dbReference>
<dbReference type="Proteomes" id="UP000038830">
    <property type="component" value="Unassembled WGS sequence"/>
</dbReference>
<dbReference type="Gene3D" id="3.50.50.60">
    <property type="entry name" value="FAD/NAD(P)-binding domain"/>
    <property type="match status" value="1"/>
</dbReference>
<dbReference type="InterPro" id="IPR036188">
    <property type="entry name" value="FAD/NAD-bd_sf"/>
</dbReference>
<name>A0A0H5C2U1_CYBJN</name>
<dbReference type="PANTHER" id="PTHR10961">
    <property type="entry name" value="PEROXISOMAL SARCOSINE OXIDASE"/>
    <property type="match status" value="1"/>
</dbReference>
<evidence type="ECO:0000256" key="4">
    <source>
        <dbReference type="ARBA" id="ARBA00022827"/>
    </source>
</evidence>
<gene>
    <name evidence="7" type="ORF">BN1211_2401</name>
</gene>
<dbReference type="GO" id="GO:0051698">
    <property type="term" value="F:saccharopine oxidase activity"/>
    <property type="evidence" value="ECO:0007669"/>
    <property type="project" value="TreeGrafter"/>
</dbReference>
<dbReference type="GO" id="GO:0008115">
    <property type="term" value="F:sarcosine oxidase activity"/>
    <property type="evidence" value="ECO:0007669"/>
    <property type="project" value="TreeGrafter"/>
</dbReference>
<evidence type="ECO:0000256" key="3">
    <source>
        <dbReference type="ARBA" id="ARBA00022630"/>
    </source>
</evidence>
<feature type="domain" description="FAD dependent oxidoreductase" evidence="6">
    <location>
        <begin position="10"/>
        <end position="374"/>
    </location>
</feature>
<dbReference type="Gene3D" id="3.30.9.10">
    <property type="entry name" value="D-Amino Acid Oxidase, subunit A, domain 2"/>
    <property type="match status" value="1"/>
</dbReference>
<evidence type="ECO:0000259" key="6">
    <source>
        <dbReference type="Pfam" id="PF01266"/>
    </source>
</evidence>
<reference evidence="8" key="1">
    <citation type="journal article" date="2015" name="J. Biotechnol.">
        <title>The structure of the Cyberlindnera jadinii genome and its relation to Candida utilis analyzed by the occurrence of single nucleotide polymorphisms.</title>
        <authorList>
            <person name="Rupp O."/>
            <person name="Brinkrolf K."/>
            <person name="Buerth C."/>
            <person name="Kunigo M."/>
            <person name="Schneider J."/>
            <person name="Jaenicke S."/>
            <person name="Goesmann A."/>
            <person name="Puehler A."/>
            <person name="Jaeger K.-E."/>
            <person name="Ernst J.F."/>
        </authorList>
    </citation>
    <scope>NUCLEOTIDE SEQUENCE [LARGE SCALE GENOMIC DNA]</scope>
    <source>
        <strain evidence="8">ATCC 18201 / CBS 1600 / BCRC 20928 / JCM 3617 / NBRC 0987 / NRRL Y-1542</strain>
    </source>
</reference>
<dbReference type="SUPFAM" id="SSF51905">
    <property type="entry name" value="FAD/NAD(P)-binding domain"/>
    <property type="match status" value="1"/>
</dbReference>
<dbReference type="PANTHER" id="PTHR10961:SF26">
    <property type="entry name" value="L-SACCHAROPINE OXIDASE"/>
    <property type="match status" value="1"/>
</dbReference>
<protein>
    <recommendedName>
        <fullName evidence="6">FAD dependent oxidoreductase domain-containing protein</fullName>
    </recommendedName>
</protein>
<accession>A0A0H5C2U1</accession>
<comment type="cofactor">
    <cofactor evidence="1">
        <name>FAD</name>
        <dbReference type="ChEBI" id="CHEBI:57692"/>
    </cofactor>
</comment>
<dbReference type="AlphaFoldDB" id="A0A0H5C2U1"/>
<evidence type="ECO:0000313" key="7">
    <source>
        <dbReference type="EMBL" id="CEP22126.1"/>
    </source>
</evidence>
<keyword evidence="5" id="KW-0560">Oxidoreductase</keyword>
<evidence type="ECO:0000256" key="5">
    <source>
        <dbReference type="ARBA" id="ARBA00023002"/>
    </source>
</evidence>